<dbReference type="Gramene" id="BGIOSGA032786-TA">
    <property type="protein sequence ID" value="BGIOSGA032786-PA"/>
    <property type="gene ID" value="BGIOSGA032786"/>
</dbReference>
<dbReference type="InterPro" id="IPR036249">
    <property type="entry name" value="Thioredoxin-like_sf"/>
</dbReference>
<organism evidence="8 9">
    <name type="scientific">Oryza sativa subsp. indica</name>
    <name type="common">Rice</name>
    <dbReference type="NCBI Taxonomy" id="39946"/>
    <lineage>
        <taxon>Eukaryota</taxon>
        <taxon>Viridiplantae</taxon>
        <taxon>Streptophyta</taxon>
        <taxon>Embryophyta</taxon>
        <taxon>Tracheophyta</taxon>
        <taxon>Spermatophyta</taxon>
        <taxon>Magnoliopsida</taxon>
        <taxon>Liliopsida</taxon>
        <taxon>Poales</taxon>
        <taxon>Poaceae</taxon>
        <taxon>BOP clade</taxon>
        <taxon>Oryzoideae</taxon>
        <taxon>Oryzeae</taxon>
        <taxon>Oryzinae</taxon>
        <taxon>Oryza</taxon>
        <taxon>Oryza sativa</taxon>
    </lineage>
</organism>
<dbReference type="GO" id="GO:0004364">
    <property type="term" value="F:glutathione transferase activity"/>
    <property type="evidence" value="ECO:0007669"/>
    <property type="project" value="UniProtKB-EC"/>
</dbReference>
<protein>
    <recommendedName>
        <fullName evidence="1">glutathione transferase</fullName>
        <ecNumber evidence="1">2.5.1.18</ecNumber>
    </recommendedName>
</protein>
<dbReference type="InterPro" id="IPR004045">
    <property type="entry name" value="Glutathione_S-Trfase_N"/>
</dbReference>
<dbReference type="Proteomes" id="UP000007015">
    <property type="component" value="Chromosome 10"/>
</dbReference>
<gene>
    <name evidence="8" type="ORF">OsI_33249</name>
</gene>
<dbReference type="Gene3D" id="1.20.1050.10">
    <property type="match status" value="2"/>
</dbReference>
<dbReference type="PANTHER" id="PTHR11260:SF476">
    <property type="entry name" value="OS10G0530500 PROTEIN"/>
    <property type="match status" value="1"/>
</dbReference>
<evidence type="ECO:0000259" key="6">
    <source>
        <dbReference type="PROSITE" id="PS50404"/>
    </source>
</evidence>
<reference evidence="8 9" key="1">
    <citation type="journal article" date="2005" name="PLoS Biol.">
        <title>The genomes of Oryza sativa: a history of duplications.</title>
        <authorList>
            <person name="Yu J."/>
            <person name="Wang J."/>
            <person name="Lin W."/>
            <person name="Li S."/>
            <person name="Li H."/>
            <person name="Zhou J."/>
            <person name="Ni P."/>
            <person name="Dong W."/>
            <person name="Hu S."/>
            <person name="Zeng C."/>
            <person name="Zhang J."/>
            <person name="Zhang Y."/>
            <person name="Li R."/>
            <person name="Xu Z."/>
            <person name="Li S."/>
            <person name="Li X."/>
            <person name="Zheng H."/>
            <person name="Cong L."/>
            <person name="Lin L."/>
            <person name="Yin J."/>
            <person name="Geng J."/>
            <person name="Li G."/>
            <person name="Shi J."/>
            <person name="Liu J."/>
            <person name="Lv H."/>
            <person name="Li J."/>
            <person name="Wang J."/>
            <person name="Deng Y."/>
            <person name="Ran L."/>
            <person name="Shi X."/>
            <person name="Wang X."/>
            <person name="Wu Q."/>
            <person name="Li C."/>
            <person name="Ren X."/>
            <person name="Wang J."/>
            <person name="Wang X."/>
            <person name="Li D."/>
            <person name="Liu D."/>
            <person name="Zhang X."/>
            <person name="Ji Z."/>
            <person name="Zhao W."/>
            <person name="Sun Y."/>
            <person name="Zhang Z."/>
            <person name="Bao J."/>
            <person name="Han Y."/>
            <person name="Dong L."/>
            <person name="Ji J."/>
            <person name="Chen P."/>
            <person name="Wu S."/>
            <person name="Liu J."/>
            <person name="Xiao Y."/>
            <person name="Bu D."/>
            <person name="Tan J."/>
            <person name="Yang L."/>
            <person name="Ye C."/>
            <person name="Zhang J."/>
            <person name="Xu J."/>
            <person name="Zhou Y."/>
            <person name="Yu Y."/>
            <person name="Zhang B."/>
            <person name="Zhuang S."/>
            <person name="Wei H."/>
            <person name="Liu B."/>
            <person name="Lei M."/>
            <person name="Yu H."/>
            <person name="Li Y."/>
            <person name="Xu H."/>
            <person name="Wei S."/>
            <person name="He X."/>
            <person name="Fang L."/>
            <person name="Zhang Z."/>
            <person name="Zhang Y."/>
            <person name="Huang X."/>
            <person name="Su Z."/>
            <person name="Tong W."/>
            <person name="Li J."/>
            <person name="Tong Z."/>
            <person name="Li S."/>
            <person name="Ye J."/>
            <person name="Wang L."/>
            <person name="Fang L."/>
            <person name="Lei T."/>
            <person name="Chen C."/>
            <person name="Chen H."/>
            <person name="Xu Z."/>
            <person name="Li H."/>
            <person name="Huang H."/>
            <person name="Zhang F."/>
            <person name="Xu H."/>
            <person name="Li N."/>
            <person name="Zhao C."/>
            <person name="Li S."/>
            <person name="Dong L."/>
            <person name="Huang Y."/>
            <person name="Li L."/>
            <person name="Xi Y."/>
            <person name="Qi Q."/>
            <person name="Li W."/>
            <person name="Zhang B."/>
            <person name="Hu W."/>
            <person name="Zhang Y."/>
            <person name="Tian X."/>
            <person name="Jiao Y."/>
            <person name="Liang X."/>
            <person name="Jin J."/>
            <person name="Gao L."/>
            <person name="Zheng W."/>
            <person name="Hao B."/>
            <person name="Liu S."/>
            <person name="Wang W."/>
            <person name="Yuan L."/>
            <person name="Cao M."/>
            <person name="McDermott J."/>
            <person name="Samudrala R."/>
            <person name="Wang J."/>
            <person name="Wong G.K."/>
            <person name="Yang H."/>
        </authorList>
    </citation>
    <scope>NUCLEOTIDE SEQUENCE [LARGE SCALE GENOMIC DNA]</scope>
    <source>
        <strain evidence="9">cv. 93-11</strain>
    </source>
</reference>
<proteinExistence type="predicted"/>
<dbReference type="CDD" id="cd03058">
    <property type="entry name" value="GST_N_Tau"/>
    <property type="match status" value="1"/>
</dbReference>
<dbReference type="SUPFAM" id="SSF52833">
    <property type="entry name" value="Thioredoxin-like"/>
    <property type="match status" value="2"/>
</dbReference>
<evidence type="ECO:0000313" key="9">
    <source>
        <dbReference type="Proteomes" id="UP000007015"/>
    </source>
</evidence>
<dbReference type="InterPro" id="IPR045073">
    <property type="entry name" value="Omega/Tau-like"/>
</dbReference>
<dbReference type="SUPFAM" id="SSF47616">
    <property type="entry name" value="GST C-terminal domain-like"/>
    <property type="match status" value="1"/>
</dbReference>
<dbReference type="InterPro" id="IPR040079">
    <property type="entry name" value="Glutathione_S-Trfase"/>
</dbReference>
<dbReference type="STRING" id="39946.B8BGH1"/>
<dbReference type="SFLD" id="SFLDS00019">
    <property type="entry name" value="Glutathione_Transferase_(cytos"/>
    <property type="match status" value="1"/>
</dbReference>
<evidence type="ECO:0000256" key="5">
    <source>
        <dbReference type="ARBA" id="ARBA00047960"/>
    </source>
</evidence>
<dbReference type="Gene3D" id="1.10.10.10">
    <property type="entry name" value="Winged helix-like DNA-binding domain superfamily/Winged helix DNA-binding domain"/>
    <property type="match status" value="1"/>
</dbReference>
<feature type="domain" description="GST N-terminal" evidence="6">
    <location>
        <begin position="642"/>
        <end position="716"/>
    </location>
</feature>
<dbReference type="PROSITE" id="PS50404">
    <property type="entry name" value="GST_NTER"/>
    <property type="match status" value="2"/>
</dbReference>
<sequence>MSDLLLASNPVHKKVPVLIHNGKPICASRIILEYIIDEVFPVDGAALLPADPYDWAVARFWAAYIDDKELEYTPIFSMYFEVYEPQPLVYRNRRQFLLSEGTVTGPTCSDVCSNLGHHLENKSNSNALARMQRVLTRSYTCLSGDAAKACLLYLGMFPGNHSIRRKRLLRRWLAEGLFKRQPHPRLGDSAVESFKMLMDQNIVQPVDVSNNEGVKTCQLPGMMLEFIMHRSISEGFITIFRGEDEMLLLPDQYAVRCLSVQCRSTAAANIGLERNDLSLLRSLTVSGEVCQDFLDFKEYKLLQVLDLEECDGLMDGHLDGICKLLLLKYLSIGGAVTTLPKMIGRLKFLETFDVRRTKVEVVIMPAEVLVLPKLVHLFGKFELSGSVSNKIQQIIKSGKSNLQIMSGFVAGSNHGFVQLMCHMKNLRKVKIWCKSATKRNKSISLSSAIQKFIENGNDPNNARSLSVDFSECSEDILQISPRGDCNLRSLKLYGELQKIPKFFASLLALRELYLSSTTIRGDVLTALSELRYLVYLKLIAENLEDFMIKYGAFQSLQRLCFVIQRLTLPGIQEGALPQLVSLQLIYENLANVCLINIGGIKRLKEVMLDSKMNVESKEYWEGAAKKHPNRPKDELAEIAGWDELKLLGTWPSPFVTRVELALALKGLSQDLVGMSDLLLASNPVHKKVPVLIHNGKPICESRIILEYIIDEVFPVDGAALLPADPYDWAVARFWAAYIDDKAMCPFAITHAMADNVHAVHFVAPWAPMFKGKTEEEKAEGIKQILAAVETLEGALKGCSKEKPFFGGGTVGLVDIMLGAHIPGVRATEVLTGAKIFNAAITPLLASWTERFGELDAPKKVLPDVDGMVEYVKRRQAQWAAAGAAAAAASKS</sequence>
<evidence type="ECO:0000256" key="1">
    <source>
        <dbReference type="ARBA" id="ARBA00012452"/>
    </source>
</evidence>
<dbReference type="EMBL" id="CM000135">
    <property type="protein sequence ID" value="EEC66823.1"/>
    <property type="molecule type" value="Genomic_DNA"/>
</dbReference>
<dbReference type="InterPro" id="IPR032675">
    <property type="entry name" value="LRR_dom_sf"/>
</dbReference>
<dbReference type="CDD" id="cd03185">
    <property type="entry name" value="GST_C_Tau"/>
    <property type="match status" value="1"/>
</dbReference>
<keyword evidence="2" id="KW-0808">Transferase</keyword>
<dbReference type="EC" id="2.5.1.18" evidence="1"/>
<dbReference type="Pfam" id="PF23559">
    <property type="entry name" value="WHD_DRP"/>
    <property type="match status" value="1"/>
</dbReference>
<dbReference type="InterPro" id="IPR055414">
    <property type="entry name" value="LRR_R13L4/SHOC2-like"/>
</dbReference>
<dbReference type="InterPro" id="IPR010987">
    <property type="entry name" value="Glutathione-S-Trfase_C-like"/>
</dbReference>
<dbReference type="InterPro" id="IPR045074">
    <property type="entry name" value="GST_C_Tau"/>
</dbReference>
<dbReference type="InterPro" id="IPR058922">
    <property type="entry name" value="WHD_DRP"/>
</dbReference>
<keyword evidence="9" id="KW-1185">Reference proteome</keyword>
<feature type="domain" description="GST N-terminal" evidence="6">
    <location>
        <begin position="1"/>
        <end position="43"/>
    </location>
</feature>
<dbReference type="GO" id="GO:0005737">
    <property type="term" value="C:cytoplasm"/>
    <property type="evidence" value="ECO:0007669"/>
    <property type="project" value="TreeGrafter"/>
</dbReference>
<accession>B8BGH1</accession>
<evidence type="ECO:0000313" key="8">
    <source>
        <dbReference type="EMBL" id="EEC66823.1"/>
    </source>
</evidence>
<evidence type="ECO:0000256" key="4">
    <source>
        <dbReference type="ARBA" id="ARBA00022821"/>
    </source>
</evidence>
<evidence type="ECO:0000256" key="3">
    <source>
        <dbReference type="ARBA" id="ARBA00022737"/>
    </source>
</evidence>
<dbReference type="PANTHER" id="PTHR11260">
    <property type="entry name" value="GLUTATHIONE S-TRANSFERASE, GST, SUPERFAMILY, GST DOMAIN CONTAINING"/>
    <property type="match status" value="1"/>
</dbReference>
<dbReference type="InterPro" id="IPR036282">
    <property type="entry name" value="Glutathione-S-Trfase_C_sf"/>
</dbReference>
<dbReference type="Gene3D" id="3.40.30.10">
    <property type="entry name" value="Glutaredoxin"/>
    <property type="match status" value="2"/>
</dbReference>
<keyword evidence="4" id="KW-0611">Plant defense</keyword>
<dbReference type="PROSITE" id="PS50405">
    <property type="entry name" value="GST_CTER"/>
    <property type="match status" value="1"/>
</dbReference>
<dbReference type="Pfam" id="PF23598">
    <property type="entry name" value="LRR_14"/>
    <property type="match status" value="1"/>
</dbReference>
<dbReference type="HOGENOM" id="CLU_011226_23_2_1"/>
<dbReference type="FunFam" id="1.20.1050.10:FF:000023">
    <property type="entry name" value="Probable glutathione S-transferase GSTU6"/>
    <property type="match status" value="1"/>
</dbReference>
<name>B8BGH1_ORYSI</name>
<dbReference type="InterPro" id="IPR036388">
    <property type="entry name" value="WH-like_DNA-bd_sf"/>
</dbReference>
<dbReference type="Gene3D" id="3.80.10.10">
    <property type="entry name" value="Ribonuclease Inhibitor"/>
    <property type="match status" value="1"/>
</dbReference>
<dbReference type="SFLD" id="SFLDG00358">
    <property type="entry name" value="Main_(cytGST)"/>
    <property type="match status" value="1"/>
</dbReference>
<evidence type="ECO:0000259" key="7">
    <source>
        <dbReference type="PROSITE" id="PS50405"/>
    </source>
</evidence>
<dbReference type="Pfam" id="PF02798">
    <property type="entry name" value="GST_N"/>
    <property type="match status" value="2"/>
</dbReference>
<dbReference type="GO" id="GO:0006749">
    <property type="term" value="P:glutathione metabolic process"/>
    <property type="evidence" value="ECO:0007669"/>
    <property type="project" value="InterPro"/>
</dbReference>
<comment type="catalytic activity">
    <reaction evidence="5">
        <text>RX + glutathione = an S-substituted glutathione + a halide anion + H(+)</text>
        <dbReference type="Rhea" id="RHEA:16437"/>
        <dbReference type="ChEBI" id="CHEBI:15378"/>
        <dbReference type="ChEBI" id="CHEBI:16042"/>
        <dbReference type="ChEBI" id="CHEBI:17792"/>
        <dbReference type="ChEBI" id="CHEBI:57925"/>
        <dbReference type="ChEBI" id="CHEBI:90779"/>
        <dbReference type="EC" id="2.5.1.18"/>
    </reaction>
</comment>
<dbReference type="SUPFAM" id="SSF52058">
    <property type="entry name" value="L domain-like"/>
    <property type="match status" value="1"/>
</dbReference>
<feature type="domain" description="GST C-terminal" evidence="7">
    <location>
        <begin position="724"/>
        <end position="878"/>
    </location>
</feature>
<dbReference type="AlphaFoldDB" id="B8BGH1"/>
<dbReference type="GO" id="GO:0006952">
    <property type="term" value="P:defense response"/>
    <property type="evidence" value="ECO:0007669"/>
    <property type="project" value="UniProtKB-KW"/>
</dbReference>
<keyword evidence="3" id="KW-0677">Repeat</keyword>
<evidence type="ECO:0000256" key="2">
    <source>
        <dbReference type="ARBA" id="ARBA00022679"/>
    </source>
</evidence>